<dbReference type="InterPro" id="IPR011991">
    <property type="entry name" value="ArsR-like_HTH"/>
</dbReference>
<dbReference type="AlphaFoldDB" id="A0A9D1WV32"/>
<dbReference type="GO" id="GO:0003700">
    <property type="term" value="F:DNA-binding transcription factor activity"/>
    <property type="evidence" value="ECO:0007669"/>
    <property type="project" value="InterPro"/>
</dbReference>
<feature type="domain" description="HTH marR-type" evidence="4">
    <location>
        <begin position="3"/>
        <end position="141"/>
    </location>
</feature>
<evidence type="ECO:0000313" key="5">
    <source>
        <dbReference type="EMBL" id="HIX67714.1"/>
    </source>
</evidence>
<proteinExistence type="predicted"/>
<dbReference type="Pfam" id="PF01047">
    <property type="entry name" value="MarR"/>
    <property type="match status" value="1"/>
</dbReference>
<protein>
    <submittedName>
        <fullName evidence="5">MarR family transcriptional regulator</fullName>
    </submittedName>
</protein>
<dbReference type="CDD" id="cd00090">
    <property type="entry name" value="HTH_ARSR"/>
    <property type="match status" value="1"/>
</dbReference>
<keyword evidence="1" id="KW-0805">Transcription regulation</keyword>
<accession>A0A9D1WV32</accession>
<dbReference type="PANTHER" id="PTHR42756">
    <property type="entry name" value="TRANSCRIPTIONAL REGULATOR, MARR"/>
    <property type="match status" value="1"/>
</dbReference>
<reference evidence="5" key="2">
    <citation type="submission" date="2021-04" db="EMBL/GenBank/DDBJ databases">
        <authorList>
            <person name="Gilroy R."/>
        </authorList>
    </citation>
    <scope>NUCLEOTIDE SEQUENCE</scope>
    <source>
        <strain evidence="5">CHK191-13928</strain>
    </source>
</reference>
<evidence type="ECO:0000256" key="3">
    <source>
        <dbReference type="ARBA" id="ARBA00023163"/>
    </source>
</evidence>
<dbReference type="PROSITE" id="PS01117">
    <property type="entry name" value="HTH_MARR_1"/>
    <property type="match status" value="1"/>
</dbReference>
<dbReference type="InterPro" id="IPR000835">
    <property type="entry name" value="HTH_MarR-typ"/>
</dbReference>
<dbReference type="Gene3D" id="1.10.10.10">
    <property type="entry name" value="Winged helix-like DNA-binding domain superfamily/Winged helix DNA-binding domain"/>
    <property type="match status" value="1"/>
</dbReference>
<dbReference type="PROSITE" id="PS50995">
    <property type="entry name" value="HTH_MARR_2"/>
    <property type="match status" value="1"/>
</dbReference>
<name>A0A9D1WV32_9FIRM</name>
<comment type="caution">
    <text evidence="5">The sequence shown here is derived from an EMBL/GenBank/DDBJ whole genome shotgun (WGS) entry which is preliminary data.</text>
</comment>
<dbReference type="InterPro" id="IPR023187">
    <property type="entry name" value="Tscrpt_reg_MarR-type_CS"/>
</dbReference>
<organism evidence="5 6">
    <name type="scientific">Candidatus Anaerostipes excrementavium</name>
    <dbReference type="NCBI Taxonomy" id="2838463"/>
    <lineage>
        <taxon>Bacteria</taxon>
        <taxon>Bacillati</taxon>
        <taxon>Bacillota</taxon>
        <taxon>Clostridia</taxon>
        <taxon>Lachnospirales</taxon>
        <taxon>Lachnospiraceae</taxon>
        <taxon>Anaerostipes</taxon>
    </lineage>
</organism>
<dbReference type="InterPro" id="IPR036388">
    <property type="entry name" value="WH-like_DNA-bd_sf"/>
</dbReference>
<keyword evidence="2" id="KW-0238">DNA-binding</keyword>
<dbReference type="InterPro" id="IPR036390">
    <property type="entry name" value="WH_DNA-bd_sf"/>
</dbReference>
<sequence>MKQKEMEDSMIRLFRKMLKIDFSSHLHGISREEFFMLEVIDRGCEMDSREEGISVSAIAKALDVSSPAVSRMVRGMERKGYVTRRCGRWNRRNTMVRLTEKGTLTYGDSKKELDRWFLRVMDYMGQKDMEQLLKLWDKLAQGFVTDHSLCGVYVKGDGQT</sequence>
<gene>
    <name evidence="5" type="ORF">H9735_06245</name>
</gene>
<dbReference type="PRINTS" id="PR00598">
    <property type="entry name" value="HTHMARR"/>
</dbReference>
<keyword evidence="3" id="KW-0804">Transcription</keyword>
<dbReference type="GO" id="GO:0003677">
    <property type="term" value="F:DNA binding"/>
    <property type="evidence" value="ECO:0007669"/>
    <property type="project" value="UniProtKB-KW"/>
</dbReference>
<reference evidence="5" key="1">
    <citation type="journal article" date="2021" name="PeerJ">
        <title>Extensive microbial diversity within the chicken gut microbiome revealed by metagenomics and culture.</title>
        <authorList>
            <person name="Gilroy R."/>
            <person name="Ravi A."/>
            <person name="Getino M."/>
            <person name="Pursley I."/>
            <person name="Horton D.L."/>
            <person name="Alikhan N.F."/>
            <person name="Baker D."/>
            <person name="Gharbi K."/>
            <person name="Hall N."/>
            <person name="Watson M."/>
            <person name="Adriaenssens E.M."/>
            <person name="Foster-Nyarko E."/>
            <person name="Jarju S."/>
            <person name="Secka A."/>
            <person name="Antonio M."/>
            <person name="Oren A."/>
            <person name="Chaudhuri R.R."/>
            <person name="La Ragione R."/>
            <person name="Hildebrand F."/>
            <person name="Pallen M.J."/>
        </authorList>
    </citation>
    <scope>NUCLEOTIDE SEQUENCE</scope>
    <source>
        <strain evidence="5">CHK191-13928</strain>
    </source>
</reference>
<evidence type="ECO:0000256" key="2">
    <source>
        <dbReference type="ARBA" id="ARBA00023125"/>
    </source>
</evidence>
<dbReference type="SUPFAM" id="SSF46785">
    <property type="entry name" value="Winged helix' DNA-binding domain"/>
    <property type="match status" value="1"/>
</dbReference>
<dbReference type="PANTHER" id="PTHR42756:SF1">
    <property type="entry name" value="TRANSCRIPTIONAL REPRESSOR OF EMRAB OPERON"/>
    <property type="match status" value="1"/>
</dbReference>
<evidence type="ECO:0000313" key="6">
    <source>
        <dbReference type="Proteomes" id="UP000886721"/>
    </source>
</evidence>
<dbReference type="EMBL" id="DXEM01000019">
    <property type="protein sequence ID" value="HIX67714.1"/>
    <property type="molecule type" value="Genomic_DNA"/>
</dbReference>
<dbReference type="SMART" id="SM00347">
    <property type="entry name" value="HTH_MARR"/>
    <property type="match status" value="1"/>
</dbReference>
<evidence type="ECO:0000256" key="1">
    <source>
        <dbReference type="ARBA" id="ARBA00023015"/>
    </source>
</evidence>
<evidence type="ECO:0000259" key="4">
    <source>
        <dbReference type="PROSITE" id="PS50995"/>
    </source>
</evidence>
<dbReference type="Proteomes" id="UP000886721">
    <property type="component" value="Unassembled WGS sequence"/>
</dbReference>